<feature type="domain" description="UPAR/Ly6" evidence="10">
    <location>
        <begin position="28"/>
        <end position="122"/>
    </location>
</feature>
<keyword evidence="7" id="KW-0325">Glycoprotein</keyword>
<name>A0A8C5YAS6_MICMU</name>
<evidence type="ECO:0000256" key="6">
    <source>
        <dbReference type="ARBA" id="ARBA00023157"/>
    </source>
</evidence>
<feature type="signal peptide" evidence="9">
    <location>
        <begin position="1"/>
        <end position="19"/>
    </location>
</feature>
<dbReference type="PANTHER" id="PTHR32217">
    <property type="entry name" value="LYMPHOCYTE ANTIGEN 6H"/>
    <property type="match status" value="1"/>
</dbReference>
<evidence type="ECO:0000256" key="7">
    <source>
        <dbReference type="ARBA" id="ARBA00023180"/>
    </source>
</evidence>
<dbReference type="SUPFAM" id="SSF57302">
    <property type="entry name" value="Snake toxin-like"/>
    <property type="match status" value="1"/>
</dbReference>
<dbReference type="GO" id="GO:0005886">
    <property type="term" value="C:plasma membrane"/>
    <property type="evidence" value="ECO:0007669"/>
    <property type="project" value="UniProtKB-SubCell"/>
</dbReference>
<dbReference type="SMART" id="SM00134">
    <property type="entry name" value="LU"/>
    <property type="match status" value="1"/>
</dbReference>
<dbReference type="Proteomes" id="UP000694394">
    <property type="component" value="Chromosome 9"/>
</dbReference>
<evidence type="ECO:0000313" key="12">
    <source>
        <dbReference type="Proteomes" id="UP000694394"/>
    </source>
</evidence>
<proteinExistence type="predicted"/>
<dbReference type="AlphaFoldDB" id="A0A8C5YAS6"/>
<evidence type="ECO:0000313" key="11">
    <source>
        <dbReference type="Ensembl" id="ENSMICP00000048680.1"/>
    </source>
</evidence>
<dbReference type="Pfam" id="PF00021">
    <property type="entry name" value="UPAR_LY6"/>
    <property type="match status" value="1"/>
</dbReference>
<evidence type="ECO:0000256" key="5">
    <source>
        <dbReference type="ARBA" id="ARBA00023136"/>
    </source>
</evidence>
<evidence type="ECO:0000256" key="2">
    <source>
        <dbReference type="ARBA" id="ARBA00022475"/>
    </source>
</evidence>
<keyword evidence="12" id="KW-1185">Reference proteome</keyword>
<dbReference type="GeneTree" id="ENSGT00940000154560"/>
<dbReference type="CDD" id="cd23551">
    <property type="entry name" value="TFP_LU_ECD_Ly6L"/>
    <property type="match status" value="1"/>
</dbReference>
<dbReference type="PANTHER" id="PTHR32217:SF2">
    <property type="entry name" value="LYMPHOCYTE ANTIGEN 6L"/>
    <property type="match status" value="1"/>
</dbReference>
<sequence>MRCFGVILWAFLGSPEFAGLWITPASNLTCYQCFKVSSPANCLPVRCLSTDQVCVSNEVVFFTKHSTRVLLSKRCAPRCPNTNSKFKWSLGSGVNSLMTRHCCSRNLCNRAPTTEEGLWAQPEMLLLQVGLSLLWTLL</sequence>
<organism evidence="11 12">
    <name type="scientific">Microcebus murinus</name>
    <name type="common">Gray mouse lemur</name>
    <name type="synonym">Lemur murinus</name>
    <dbReference type="NCBI Taxonomy" id="30608"/>
    <lineage>
        <taxon>Eukaryota</taxon>
        <taxon>Metazoa</taxon>
        <taxon>Chordata</taxon>
        <taxon>Craniata</taxon>
        <taxon>Vertebrata</taxon>
        <taxon>Euteleostomi</taxon>
        <taxon>Mammalia</taxon>
        <taxon>Eutheria</taxon>
        <taxon>Euarchontoglires</taxon>
        <taxon>Primates</taxon>
        <taxon>Strepsirrhini</taxon>
        <taxon>Lemuriformes</taxon>
        <taxon>Cheirogaleidae</taxon>
        <taxon>Microcebus</taxon>
    </lineage>
</organism>
<dbReference type="EMBL" id="ABDC03013476">
    <property type="status" value="NOT_ANNOTATED_CDS"/>
    <property type="molecule type" value="Genomic_DNA"/>
</dbReference>
<evidence type="ECO:0000256" key="8">
    <source>
        <dbReference type="ARBA" id="ARBA00023288"/>
    </source>
</evidence>
<dbReference type="Ensembl" id="ENSMICT00000060715.1">
    <property type="protein sequence ID" value="ENSMICP00000048680.1"/>
    <property type="gene ID" value="ENSMICG00000046185.1"/>
</dbReference>
<reference evidence="11" key="3">
    <citation type="submission" date="2025-09" db="UniProtKB">
        <authorList>
            <consortium name="Ensembl"/>
        </authorList>
    </citation>
    <scope>IDENTIFICATION</scope>
</reference>
<dbReference type="Gene3D" id="2.10.60.10">
    <property type="entry name" value="CD59"/>
    <property type="match status" value="1"/>
</dbReference>
<evidence type="ECO:0000256" key="9">
    <source>
        <dbReference type="SAM" id="SignalP"/>
    </source>
</evidence>
<dbReference type="InterPro" id="IPR051445">
    <property type="entry name" value="LY6H/LY6L_nAChR_modulators"/>
</dbReference>
<comment type="subcellular location">
    <subcellularLocation>
        <location evidence="1">Cell membrane</location>
        <topology evidence="1">Lipid-anchor</topology>
        <topology evidence="1">GPI-anchor</topology>
    </subcellularLocation>
</comment>
<protein>
    <submittedName>
        <fullName evidence="11">Lymphocyte antigen 6 family member L</fullName>
    </submittedName>
</protein>
<evidence type="ECO:0000256" key="1">
    <source>
        <dbReference type="ARBA" id="ARBA00004609"/>
    </source>
</evidence>
<keyword evidence="3" id="KW-0336">GPI-anchor</keyword>
<dbReference type="InterPro" id="IPR045860">
    <property type="entry name" value="Snake_toxin-like_sf"/>
</dbReference>
<accession>A0A8C5YAS6</accession>
<keyword evidence="6" id="KW-1015">Disulfide bond</keyword>
<evidence type="ECO:0000256" key="3">
    <source>
        <dbReference type="ARBA" id="ARBA00022622"/>
    </source>
</evidence>
<keyword evidence="8" id="KW-0449">Lipoprotein</keyword>
<evidence type="ECO:0000259" key="10">
    <source>
        <dbReference type="SMART" id="SM00134"/>
    </source>
</evidence>
<feature type="chain" id="PRO_5034756149" evidence="9">
    <location>
        <begin position="20"/>
        <end position="138"/>
    </location>
</feature>
<reference evidence="11" key="1">
    <citation type="submission" date="2016-12" db="EMBL/GenBank/DDBJ databases">
        <title>Mouse lemur reference genome and diversity panel.</title>
        <authorList>
            <person name="Harris R."/>
            <person name="Larsen P."/>
            <person name="Liu Y."/>
            <person name="Hughes D.S."/>
            <person name="Murali S."/>
            <person name="Raveendran M."/>
            <person name="Korchina V."/>
            <person name="Wang M."/>
            <person name="Jhangiani S."/>
            <person name="Bandaranaike D."/>
            <person name="Bellair M."/>
            <person name="Blankenburg K."/>
            <person name="Chao H."/>
            <person name="Dahdouli M."/>
            <person name="Dinh H."/>
            <person name="Doddapaneni H."/>
            <person name="English A."/>
            <person name="Firestine M."/>
            <person name="Gnanaolivu R."/>
            <person name="Gross S."/>
            <person name="Hernandez B."/>
            <person name="Javaid M."/>
            <person name="Jayaseelan J."/>
            <person name="Jones J."/>
            <person name="Khan Z."/>
            <person name="Kovar C."/>
            <person name="Kurapati P."/>
            <person name="Le B."/>
            <person name="Lee S."/>
            <person name="Li M."/>
            <person name="Mathew T."/>
            <person name="Narasimhan A."/>
            <person name="Ngo D."/>
            <person name="Nguyen L."/>
            <person name="Okwuonu G."/>
            <person name="Ongeri F."/>
            <person name="Osuji N."/>
            <person name="Pu L.-L."/>
            <person name="Puazo M."/>
            <person name="Quiroz J."/>
            <person name="Raj R."/>
            <person name="Rajbhandari K."/>
            <person name="Reid J.G."/>
            <person name="Santibanez J."/>
            <person name="Sexton D."/>
            <person name="Skinner E."/>
            <person name="Vee V."/>
            <person name="Weissenberger G."/>
            <person name="Wu Y."/>
            <person name="Xin Y."/>
            <person name="Han Y."/>
            <person name="Campbell C."/>
            <person name="Brown A."/>
            <person name="Sullivan B."/>
            <person name="Shelton J."/>
            <person name="Brown S."/>
            <person name="Dudchenko O."/>
            <person name="Machol I."/>
            <person name="Durand N."/>
            <person name="Shamim M."/>
            <person name="Lieberman A."/>
            <person name="Muzny D.M."/>
            <person name="Richards S."/>
            <person name="Yoder A."/>
            <person name="Worley K.C."/>
            <person name="Rogers J."/>
            <person name="Gibbs R.A."/>
        </authorList>
    </citation>
    <scope>NUCLEOTIDE SEQUENCE [LARGE SCALE GENOMIC DNA]</scope>
</reference>
<gene>
    <name evidence="11" type="primary">LY6L</name>
</gene>
<evidence type="ECO:0000256" key="4">
    <source>
        <dbReference type="ARBA" id="ARBA00022729"/>
    </source>
</evidence>
<dbReference type="InterPro" id="IPR016054">
    <property type="entry name" value="LY6_UPA_recep-like"/>
</dbReference>
<dbReference type="GO" id="GO:0098552">
    <property type="term" value="C:side of membrane"/>
    <property type="evidence" value="ECO:0007669"/>
    <property type="project" value="UniProtKB-KW"/>
</dbReference>
<keyword evidence="4 9" id="KW-0732">Signal</keyword>
<keyword evidence="2" id="KW-1003">Cell membrane</keyword>
<reference evidence="11" key="2">
    <citation type="submission" date="2025-08" db="UniProtKB">
        <authorList>
            <consortium name="Ensembl"/>
        </authorList>
    </citation>
    <scope>IDENTIFICATION</scope>
</reference>
<keyword evidence="5" id="KW-0472">Membrane</keyword>